<dbReference type="InterPro" id="IPR003710">
    <property type="entry name" value="ApbA"/>
</dbReference>
<dbReference type="InterPro" id="IPR013752">
    <property type="entry name" value="KPA_reductase"/>
</dbReference>
<dbReference type="InterPro" id="IPR008927">
    <property type="entry name" value="6-PGluconate_DH-like_C_sf"/>
</dbReference>
<dbReference type="Gene3D" id="1.10.1040.10">
    <property type="entry name" value="N-(1-d-carboxylethyl)-l-norvaline Dehydrogenase, domain 2"/>
    <property type="match status" value="1"/>
</dbReference>
<feature type="domain" description="Ketopantoate reductase N-terminal" evidence="12">
    <location>
        <begin position="3"/>
        <end position="151"/>
    </location>
</feature>
<evidence type="ECO:0000256" key="5">
    <source>
        <dbReference type="ARBA" id="ARBA00019465"/>
    </source>
</evidence>
<dbReference type="PANTHER" id="PTHR21708:SF26">
    <property type="entry name" value="2-DEHYDROPANTOATE 2-REDUCTASE"/>
    <property type="match status" value="1"/>
</dbReference>
<dbReference type="FunFam" id="1.10.1040.10:FF:000017">
    <property type="entry name" value="2-dehydropantoate 2-reductase"/>
    <property type="match status" value="1"/>
</dbReference>
<evidence type="ECO:0000256" key="8">
    <source>
        <dbReference type="ARBA" id="ARBA00023002"/>
    </source>
</evidence>
<dbReference type="InterPro" id="IPR036291">
    <property type="entry name" value="NAD(P)-bd_dom_sf"/>
</dbReference>
<dbReference type="Proteomes" id="UP000705283">
    <property type="component" value="Unassembled WGS sequence"/>
</dbReference>
<dbReference type="NCBIfam" id="NF005094">
    <property type="entry name" value="PRK06522.2-5"/>
    <property type="match status" value="1"/>
</dbReference>
<evidence type="ECO:0000256" key="11">
    <source>
        <dbReference type="RuleBase" id="RU362068"/>
    </source>
</evidence>
<gene>
    <name evidence="14" type="primary">panE</name>
    <name evidence="14" type="ORF">ITX54_17480</name>
</gene>
<organism evidence="14 15">
    <name type="scientific">Rouxiella silvae</name>
    <dbReference type="NCBI Taxonomy" id="1646373"/>
    <lineage>
        <taxon>Bacteria</taxon>
        <taxon>Pseudomonadati</taxon>
        <taxon>Pseudomonadota</taxon>
        <taxon>Gammaproteobacteria</taxon>
        <taxon>Enterobacterales</taxon>
        <taxon>Yersiniaceae</taxon>
        <taxon>Rouxiella</taxon>
    </lineage>
</organism>
<name>A0AA41BXZ0_9GAMM</name>
<keyword evidence="6 11" id="KW-0566">Pantothenate biosynthesis</keyword>
<evidence type="ECO:0000256" key="6">
    <source>
        <dbReference type="ARBA" id="ARBA00022655"/>
    </source>
</evidence>
<protein>
    <recommendedName>
        <fullName evidence="5 11">2-dehydropantoate 2-reductase</fullName>
        <ecNumber evidence="4 11">1.1.1.169</ecNumber>
    </recommendedName>
    <alternativeName>
        <fullName evidence="9 11">Ketopantoate reductase</fullName>
    </alternativeName>
</protein>
<comment type="function">
    <text evidence="1 11">Catalyzes the NADPH-dependent reduction of ketopantoate into pantoic acid.</text>
</comment>
<reference evidence="14" key="2">
    <citation type="submission" date="2022-09" db="EMBL/GenBank/DDBJ databases">
        <title>Rouxiella aceris sp. nov., isolated from tree sap and emended description of the genus Rhouxiella.</title>
        <authorList>
            <person name="Kim I.S."/>
        </authorList>
    </citation>
    <scope>NUCLEOTIDE SEQUENCE</scope>
    <source>
        <strain evidence="14">SAP-2</strain>
    </source>
</reference>
<evidence type="ECO:0000259" key="13">
    <source>
        <dbReference type="Pfam" id="PF08546"/>
    </source>
</evidence>
<evidence type="ECO:0000256" key="1">
    <source>
        <dbReference type="ARBA" id="ARBA00002919"/>
    </source>
</evidence>
<dbReference type="EC" id="1.1.1.169" evidence="4 11"/>
<dbReference type="RefSeq" id="WP_194978482.1">
    <property type="nucleotide sequence ID" value="NZ_JADMKS010000007.1"/>
</dbReference>
<comment type="similarity">
    <text evidence="3 11">Belongs to the ketopantoate reductase family.</text>
</comment>
<comment type="pathway">
    <text evidence="2 11">Cofactor biosynthesis; (R)-pantothenate biosynthesis; (R)-pantoate from 3-methyl-2-oxobutanoate: step 2/2.</text>
</comment>
<dbReference type="InterPro" id="IPR051402">
    <property type="entry name" value="KPR-Related"/>
</dbReference>
<evidence type="ECO:0000256" key="4">
    <source>
        <dbReference type="ARBA" id="ARBA00013014"/>
    </source>
</evidence>
<accession>A0AA41BXZ0</accession>
<dbReference type="PANTHER" id="PTHR21708">
    <property type="entry name" value="PROBABLE 2-DEHYDROPANTOATE 2-REDUCTASE"/>
    <property type="match status" value="1"/>
</dbReference>
<evidence type="ECO:0000256" key="7">
    <source>
        <dbReference type="ARBA" id="ARBA00022857"/>
    </source>
</evidence>
<dbReference type="SUPFAM" id="SSF48179">
    <property type="entry name" value="6-phosphogluconate dehydrogenase C-terminal domain-like"/>
    <property type="match status" value="1"/>
</dbReference>
<evidence type="ECO:0000256" key="2">
    <source>
        <dbReference type="ARBA" id="ARBA00004994"/>
    </source>
</evidence>
<dbReference type="Pfam" id="PF02558">
    <property type="entry name" value="ApbA"/>
    <property type="match status" value="1"/>
</dbReference>
<proteinExistence type="inferred from homology"/>
<feature type="domain" description="Ketopantoate reductase C-terminal" evidence="13">
    <location>
        <begin position="178"/>
        <end position="300"/>
    </location>
</feature>
<dbReference type="AlphaFoldDB" id="A0AA41BXZ0"/>
<dbReference type="GO" id="GO:0015940">
    <property type="term" value="P:pantothenate biosynthetic process"/>
    <property type="evidence" value="ECO:0007669"/>
    <property type="project" value="UniProtKB-KW"/>
</dbReference>
<keyword evidence="7 11" id="KW-0521">NADP</keyword>
<evidence type="ECO:0000256" key="9">
    <source>
        <dbReference type="ARBA" id="ARBA00032024"/>
    </source>
</evidence>
<sequence length="306" mass="33591">MRILVVGAGATGGYYGGRLAQAGRDVTFLVRERRAESLQKSGLHIQTPDGSFSVQPKLLLASELKETFDVIILTVKGFSLDAVLEEFAPAVGEQTMIVPVLNGMRHIEIIQKRFGKHRALGGLCRIHATLDKQGQVHQMTQMHEFVYGEVDGQRSERVAKLDDVLQNAGFNARLSEAIVSEMWEKWLFLSSLGGITCLMRGNIGQVARAAGGEKFATGFIEEVLSIVIAGGYQERAHATAQTLKELTRKESEQTSSMYRDMIQGLPVEADQILGDLVEIALKAGLTTPRVNAAYSHMSVYQESIKK</sequence>
<keyword evidence="8 11" id="KW-0560">Oxidoreductase</keyword>
<comment type="caution">
    <text evidence="14">The sequence shown here is derived from an EMBL/GenBank/DDBJ whole genome shotgun (WGS) entry which is preliminary data.</text>
</comment>
<dbReference type="GO" id="GO:0005737">
    <property type="term" value="C:cytoplasm"/>
    <property type="evidence" value="ECO:0007669"/>
    <property type="project" value="TreeGrafter"/>
</dbReference>
<dbReference type="EMBL" id="JADMKS010000007">
    <property type="protein sequence ID" value="MBF6638459.1"/>
    <property type="molecule type" value="Genomic_DNA"/>
</dbReference>
<dbReference type="InterPro" id="IPR013332">
    <property type="entry name" value="KPR_N"/>
</dbReference>
<evidence type="ECO:0000313" key="15">
    <source>
        <dbReference type="Proteomes" id="UP000705283"/>
    </source>
</evidence>
<dbReference type="Pfam" id="PF08546">
    <property type="entry name" value="ApbA_C"/>
    <property type="match status" value="1"/>
</dbReference>
<reference evidence="14" key="1">
    <citation type="submission" date="2020-11" db="EMBL/GenBank/DDBJ databases">
        <authorList>
            <person name="Lee S.D."/>
        </authorList>
    </citation>
    <scope>NUCLEOTIDE SEQUENCE</scope>
    <source>
        <strain evidence="14">SAP-2</strain>
    </source>
</reference>
<comment type="catalytic activity">
    <reaction evidence="10 11">
        <text>(R)-pantoate + NADP(+) = 2-dehydropantoate + NADPH + H(+)</text>
        <dbReference type="Rhea" id="RHEA:16233"/>
        <dbReference type="ChEBI" id="CHEBI:11561"/>
        <dbReference type="ChEBI" id="CHEBI:15378"/>
        <dbReference type="ChEBI" id="CHEBI:15980"/>
        <dbReference type="ChEBI" id="CHEBI:57783"/>
        <dbReference type="ChEBI" id="CHEBI:58349"/>
        <dbReference type="EC" id="1.1.1.169"/>
    </reaction>
</comment>
<evidence type="ECO:0000256" key="10">
    <source>
        <dbReference type="ARBA" id="ARBA00048793"/>
    </source>
</evidence>
<dbReference type="InterPro" id="IPR013328">
    <property type="entry name" value="6PGD_dom2"/>
</dbReference>
<dbReference type="SUPFAM" id="SSF51735">
    <property type="entry name" value="NAD(P)-binding Rossmann-fold domains"/>
    <property type="match status" value="1"/>
</dbReference>
<dbReference type="GO" id="GO:0008677">
    <property type="term" value="F:2-dehydropantoate 2-reductase activity"/>
    <property type="evidence" value="ECO:0007669"/>
    <property type="project" value="UniProtKB-EC"/>
</dbReference>
<evidence type="ECO:0000313" key="14">
    <source>
        <dbReference type="EMBL" id="MBF6638459.1"/>
    </source>
</evidence>
<evidence type="ECO:0000259" key="12">
    <source>
        <dbReference type="Pfam" id="PF02558"/>
    </source>
</evidence>
<dbReference type="NCBIfam" id="TIGR00745">
    <property type="entry name" value="apbA_panE"/>
    <property type="match status" value="1"/>
</dbReference>
<dbReference type="Gene3D" id="3.40.50.720">
    <property type="entry name" value="NAD(P)-binding Rossmann-like Domain"/>
    <property type="match status" value="1"/>
</dbReference>
<dbReference type="FunFam" id="3.40.50.720:FF:000307">
    <property type="entry name" value="2-dehydropantoate 2-reductase"/>
    <property type="match status" value="1"/>
</dbReference>
<evidence type="ECO:0000256" key="3">
    <source>
        <dbReference type="ARBA" id="ARBA00007870"/>
    </source>
</evidence>